<dbReference type="Pfam" id="PF01551">
    <property type="entry name" value="Peptidase_M23"/>
    <property type="match status" value="1"/>
</dbReference>
<dbReference type="PANTHER" id="PTHR21666">
    <property type="entry name" value="PEPTIDASE-RELATED"/>
    <property type="match status" value="1"/>
</dbReference>
<dbReference type="AlphaFoldDB" id="A0A1Q2CQV0"/>
<accession>A0A1Q2CQV0</accession>
<dbReference type="SUPFAM" id="SSF51261">
    <property type="entry name" value="Duplicated hybrid motif"/>
    <property type="match status" value="1"/>
</dbReference>
<sequence>MTYVIWREHLWSTNRTDEGWRRCGTTASCYTGPDPSASHLDHVHISVHGNTSPPATGRFVLPLDTYRLTARYGQKGTYWAASHTGLDFAAPTGTPLKAITAGTITRITRTGAYGLRTVLTTTDGTELLYAHQSRILVTVGQTVHAGEVIGAVGATGNVSGAHLHLEITVRKSRLDPLIWLRSRNLNP</sequence>
<dbReference type="GO" id="GO:0004222">
    <property type="term" value="F:metalloendopeptidase activity"/>
    <property type="evidence" value="ECO:0007669"/>
    <property type="project" value="TreeGrafter"/>
</dbReference>
<gene>
    <name evidence="2" type="ORF">BW730_14265</name>
</gene>
<dbReference type="RefSeq" id="WP_226996834.1">
    <property type="nucleotide sequence ID" value="NZ_CP019606.1"/>
</dbReference>
<proteinExistence type="predicted"/>
<dbReference type="Proteomes" id="UP000188145">
    <property type="component" value="Chromosome"/>
</dbReference>
<organism evidence="2 3">
    <name type="scientific">Tessaracoccus aquimaris</name>
    <dbReference type="NCBI Taxonomy" id="1332264"/>
    <lineage>
        <taxon>Bacteria</taxon>
        <taxon>Bacillati</taxon>
        <taxon>Actinomycetota</taxon>
        <taxon>Actinomycetes</taxon>
        <taxon>Propionibacteriales</taxon>
        <taxon>Propionibacteriaceae</taxon>
        <taxon>Tessaracoccus</taxon>
    </lineage>
</organism>
<reference evidence="3" key="1">
    <citation type="submission" date="2017-02" db="EMBL/GenBank/DDBJ databases">
        <title>Tessaracoccus aquaemaris sp. nov., isolated from the intestine of a Korean rockfish, Sebastes schlegelii, in a marine aquaculture pond.</title>
        <authorList>
            <person name="Tak E.J."/>
            <person name="Bae J.-W."/>
        </authorList>
    </citation>
    <scope>NUCLEOTIDE SEQUENCE [LARGE SCALE GENOMIC DNA]</scope>
    <source>
        <strain evidence="3">NSG39</strain>
    </source>
</reference>
<dbReference type="InterPro" id="IPR016047">
    <property type="entry name" value="M23ase_b-sheet_dom"/>
</dbReference>
<evidence type="ECO:0000313" key="2">
    <source>
        <dbReference type="EMBL" id="AQP48499.1"/>
    </source>
</evidence>
<dbReference type="STRING" id="1332264.BW730_14265"/>
<feature type="domain" description="M23ase beta-sheet core" evidence="1">
    <location>
        <begin position="82"/>
        <end position="176"/>
    </location>
</feature>
<name>A0A1Q2CQV0_9ACTN</name>
<dbReference type="PANTHER" id="PTHR21666:SF270">
    <property type="entry name" value="MUREIN HYDROLASE ACTIVATOR ENVC"/>
    <property type="match status" value="1"/>
</dbReference>
<keyword evidence="3" id="KW-1185">Reference proteome</keyword>
<dbReference type="InterPro" id="IPR050570">
    <property type="entry name" value="Cell_wall_metabolism_enzyme"/>
</dbReference>
<dbReference type="Gene3D" id="2.70.70.10">
    <property type="entry name" value="Glucose Permease (Domain IIA)"/>
    <property type="match status" value="1"/>
</dbReference>
<dbReference type="CDD" id="cd12797">
    <property type="entry name" value="M23_peptidase"/>
    <property type="match status" value="1"/>
</dbReference>
<dbReference type="EMBL" id="CP019606">
    <property type="protein sequence ID" value="AQP48499.1"/>
    <property type="molecule type" value="Genomic_DNA"/>
</dbReference>
<dbReference type="InterPro" id="IPR011055">
    <property type="entry name" value="Dup_hybrid_motif"/>
</dbReference>
<dbReference type="KEGG" id="tes:BW730_14265"/>
<protein>
    <recommendedName>
        <fullName evidence="1">M23ase beta-sheet core domain-containing protein</fullName>
    </recommendedName>
</protein>
<evidence type="ECO:0000259" key="1">
    <source>
        <dbReference type="Pfam" id="PF01551"/>
    </source>
</evidence>
<evidence type="ECO:0000313" key="3">
    <source>
        <dbReference type="Proteomes" id="UP000188145"/>
    </source>
</evidence>